<dbReference type="Proteomes" id="UP001283361">
    <property type="component" value="Unassembled WGS sequence"/>
</dbReference>
<dbReference type="PANTHER" id="PTHR33332">
    <property type="entry name" value="REVERSE TRANSCRIPTASE DOMAIN-CONTAINING PROTEIN"/>
    <property type="match status" value="1"/>
</dbReference>
<organism evidence="2 3">
    <name type="scientific">Elysia crispata</name>
    <name type="common">lettuce slug</name>
    <dbReference type="NCBI Taxonomy" id="231223"/>
    <lineage>
        <taxon>Eukaryota</taxon>
        <taxon>Metazoa</taxon>
        <taxon>Spiralia</taxon>
        <taxon>Lophotrochozoa</taxon>
        <taxon>Mollusca</taxon>
        <taxon>Gastropoda</taxon>
        <taxon>Heterobranchia</taxon>
        <taxon>Euthyneura</taxon>
        <taxon>Panpulmonata</taxon>
        <taxon>Sacoglossa</taxon>
        <taxon>Placobranchoidea</taxon>
        <taxon>Plakobranchidae</taxon>
        <taxon>Elysia</taxon>
    </lineage>
</organism>
<dbReference type="AlphaFoldDB" id="A0AAE0ZYC8"/>
<dbReference type="Pfam" id="PF00078">
    <property type="entry name" value="RVT_1"/>
    <property type="match status" value="1"/>
</dbReference>
<dbReference type="SUPFAM" id="SSF56672">
    <property type="entry name" value="DNA/RNA polymerases"/>
    <property type="match status" value="1"/>
</dbReference>
<proteinExistence type="predicted"/>
<keyword evidence="3" id="KW-1185">Reference proteome</keyword>
<evidence type="ECO:0000259" key="1">
    <source>
        <dbReference type="PROSITE" id="PS50878"/>
    </source>
</evidence>
<gene>
    <name evidence="2" type="ORF">RRG08_044822</name>
</gene>
<protein>
    <recommendedName>
        <fullName evidence="1">Reverse transcriptase domain-containing protein</fullName>
    </recommendedName>
</protein>
<feature type="domain" description="Reverse transcriptase" evidence="1">
    <location>
        <begin position="1"/>
        <end position="225"/>
    </location>
</feature>
<dbReference type="InterPro" id="IPR043502">
    <property type="entry name" value="DNA/RNA_pol_sf"/>
</dbReference>
<dbReference type="PROSITE" id="PS50878">
    <property type="entry name" value="RT_POL"/>
    <property type="match status" value="1"/>
</dbReference>
<comment type="caution">
    <text evidence="2">The sequence shown here is derived from an EMBL/GenBank/DDBJ whole genome shotgun (WGS) entry which is preliminary data.</text>
</comment>
<reference evidence="2" key="1">
    <citation type="journal article" date="2023" name="G3 (Bethesda)">
        <title>A reference genome for the long-term kleptoplast-retaining sea slug Elysia crispata morphotype clarki.</title>
        <authorList>
            <person name="Eastman K.E."/>
            <person name="Pendleton A.L."/>
            <person name="Shaikh M.A."/>
            <person name="Suttiyut T."/>
            <person name="Ogas R."/>
            <person name="Tomko P."/>
            <person name="Gavelis G."/>
            <person name="Widhalm J.R."/>
            <person name="Wisecaver J.H."/>
        </authorList>
    </citation>
    <scope>NUCLEOTIDE SEQUENCE</scope>
    <source>
        <strain evidence="2">ECLA1</strain>
    </source>
</reference>
<dbReference type="InterPro" id="IPR000477">
    <property type="entry name" value="RT_dom"/>
</dbReference>
<dbReference type="CDD" id="cd01650">
    <property type="entry name" value="RT_nLTR_like"/>
    <property type="match status" value="1"/>
</dbReference>
<evidence type="ECO:0000313" key="3">
    <source>
        <dbReference type="Proteomes" id="UP001283361"/>
    </source>
</evidence>
<sequence length="342" mass="36873">MKNYRPVSNIPIISKLIEKIVSSRILQHLAFNNLHTNFQSAYKKHHNTESALLRVANDILRYIDNKKSVLLILLDLSAAFDTINHDILLARAHSRFGIDGKALYWLNAYLKDRTQTVSIDNNKATPSPLKYGVPQGSVLGPLLFTMYTAPVADIAERHGVNYHLYADDTQLYIPLDNTLGTASYQKESIEKCVVEIADWMNSNKLKLNSDKTDTFTVVAVVALLVYTTNATPCTDICNAQCTIQQQSCAFTEIFGNLCDTINGVCTQACTAACGCADSCAAQCGGEYAMCKGDASGPLGGLNVLSCALNLSVCSSTCQLQCNFNLLAGVVNSLGGAGAAPAP</sequence>
<evidence type="ECO:0000313" key="2">
    <source>
        <dbReference type="EMBL" id="KAK3777532.1"/>
    </source>
</evidence>
<dbReference type="EMBL" id="JAWDGP010003068">
    <property type="protein sequence ID" value="KAK3777532.1"/>
    <property type="molecule type" value="Genomic_DNA"/>
</dbReference>
<accession>A0AAE0ZYC8</accession>
<name>A0AAE0ZYC8_9GAST</name>